<name>A0A1C3RJS7_9PROT</name>
<gene>
    <name evidence="1" type="ORF">MTBPR1_50243</name>
</gene>
<accession>A0A1C3RJS7</accession>
<protein>
    <submittedName>
        <fullName evidence="1">Uncharacterized protein</fullName>
    </submittedName>
</protein>
<dbReference type="EMBL" id="FLYE01000044">
    <property type="protein sequence ID" value="SCA57487.1"/>
    <property type="molecule type" value="Genomic_DNA"/>
</dbReference>
<dbReference type="AlphaFoldDB" id="A0A1C3RJS7"/>
<sequence>MLGYSTLFDEEVLGEKLTDIPRAKKWLDASIKANPLNGQFVGSEFVNQNSLVLAQLYFQKAVNGKPGKPGKPLVC</sequence>
<reference evidence="1 2" key="1">
    <citation type="submission" date="2016-07" db="EMBL/GenBank/DDBJ databases">
        <authorList>
            <person name="Lefevre C.T."/>
        </authorList>
    </citation>
    <scope>NUCLEOTIDE SEQUENCE [LARGE SCALE GENOMIC DNA]</scope>
    <source>
        <strain evidence="1">PR1</strain>
    </source>
</reference>
<evidence type="ECO:0000313" key="1">
    <source>
        <dbReference type="EMBL" id="SCA57487.1"/>
    </source>
</evidence>
<dbReference type="Proteomes" id="UP000231658">
    <property type="component" value="Unassembled WGS sequence"/>
</dbReference>
<organism evidence="1 2">
    <name type="scientific">Candidatus Terasakiella magnetica</name>
    <dbReference type="NCBI Taxonomy" id="1867952"/>
    <lineage>
        <taxon>Bacteria</taxon>
        <taxon>Pseudomonadati</taxon>
        <taxon>Pseudomonadota</taxon>
        <taxon>Alphaproteobacteria</taxon>
        <taxon>Rhodospirillales</taxon>
        <taxon>Terasakiellaceae</taxon>
        <taxon>Terasakiella</taxon>
    </lineage>
</organism>
<evidence type="ECO:0000313" key="2">
    <source>
        <dbReference type="Proteomes" id="UP000231658"/>
    </source>
</evidence>
<proteinExistence type="predicted"/>
<keyword evidence="2" id="KW-1185">Reference proteome</keyword>